<evidence type="ECO:0000313" key="2">
    <source>
        <dbReference type="Proteomes" id="UP001232163"/>
    </source>
</evidence>
<gene>
    <name evidence="1" type="ORF">QO006_004051</name>
</gene>
<reference evidence="1 2" key="1">
    <citation type="submission" date="2023-07" db="EMBL/GenBank/DDBJ databases">
        <title>Genomic Encyclopedia of Type Strains, Phase IV (KMG-IV): sequencing the most valuable type-strain genomes for metagenomic binning, comparative biology and taxonomic classification.</title>
        <authorList>
            <person name="Goeker M."/>
        </authorList>
    </citation>
    <scope>NUCLEOTIDE SEQUENCE [LARGE SCALE GENOMIC DNA]</scope>
    <source>
        <strain evidence="1 2">NIO-1023</strain>
    </source>
</reference>
<keyword evidence="2" id="KW-1185">Reference proteome</keyword>
<organism evidence="1 2">
    <name type="scientific">Deinococcus enclensis</name>
    <dbReference type="NCBI Taxonomy" id="1049582"/>
    <lineage>
        <taxon>Bacteria</taxon>
        <taxon>Thermotogati</taxon>
        <taxon>Deinococcota</taxon>
        <taxon>Deinococci</taxon>
        <taxon>Deinococcales</taxon>
        <taxon>Deinococcaceae</taxon>
        <taxon>Deinococcus</taxon>
    </lineage>
</organism>
<evidence type="ECO:0008006" key="3">
    <source>
        <dbReference type="Google" id="ProtNLM"/>
    </source>
</evidence>
<protein>
    <recommendedName>
        <fullName evidence="3">Ribosome maturation factor RimP</fullName>
    </recommendedName>
</protein>
<sequence length="167" mass="18036">MTTTSHSAASAPVRVTDLRRLNVKFAGQTVETVECLAYDHAAAQVVGVHLRSTRADVGRQVRFEALDLSRLSEGELRLEPPVLSSAPETDRRPIESVSVRLPSGATASVRDALIDRHTGRILLYELGLEHGDGPVIQVKPDEIALTLNGEPWQVAADVEARLRAATG</sequence>
<evidence type="ECO:0000313" key="1">
    <source>
        <dbReference type="EMBL" id="MDP9766584.1"/>
    </source>
</evidence>
<dbReference type="EMBL" id="JAURUR010000036">
    <property type="protein sequence ID" value="MDP9766584.1"/>
    <property type="molecule type" value="Genomic_DNA"/>
</dbReference>
<comment type="caution">
    <text evidence="1">The sequence shown here is derived from an EMBL/GenBank/DDBJ whole genome shotgun (WGS) entry which is preliminary data.</text>
</comment>
<accession>A0ABT9MJD6</accession>
<dbReference type="Proteomes" id="UP001232163">
    <property type="component" value="Unassembled WGS sequence"/>
</dbReference>
<name>A0ABT9MJD6_9DEIO</name>
<dbReference type="RefSeq" id="WP_307470002.1">
    <property type="nucleotide sequence ID" value="NZ_JAURUR010000036.1"/>
</dbReference>
<proteinExistence type="predicted"/>